<dbReference type="SUPFAM" id="SSF69279">
    <property type="entry name" value="Phage tail proteins"/>
    <property type="match status" value="1"/>
</dbReference>
<dbReference type="EMBL" id="CP106982">
    <property type="protein sequence ID" value="UYF95682.1"/>
    <property type="molecule type" value="Genomic_DNA"/>
</dbReference>
<dbReference type="SUPFAM" id="SSF69255">
    <property type="entry name" value="gp5 N-terminal domain-like"/>
    <property type="match status" value="1"/>
</dbReference>
<evidence type="ECO:0000259" key="1">
    <source>
        <dbReference type="Pfam" id="PF04717"/>
    </source>
</evidence>
<gene>
    <name evidence="2" type="ORF">OCS65_07970</name>
</gene>
<accession>A0AA46PID0</accession>
<dbReference type="NCBIfam" id="NF033848">
    <property type="entry name" value="VgrG_rel"/>
    <property type="match status" value="1"/>
</dbReference>
<protein>
    <submittedName>
        <fullName evidence="2">VgrG-related protein</fullName>
    </submittedName>
</protein>
<dbReference type="Pfam" id="PF04717">
    <property type="entry name" value="Phage_base_V"/>
    <property type="match status" value="1"/>
</dbReference>
<dbReference type="RefSeq" id="WP_065922221.1">
    <property type="nucleotide sequence ID" value="NZ_CP106982.1"/>
</dbReference>
<sequence>MTSASGLEIEVDGDRLADDLVAVLATAFVDSSLQVPDMFALRFRDTDRTLLAKSKIKIGSELRIAVVTDAVAVPEPLVTGEVTAVELEFDGTGTFTTVRGYDASHRLFRGRHTRAFTQTTASDAAVGVARDAGIELGNITSTGTVFDHLSQCGRTDWEFLVGLARRVGFEVAVRENKLDFGPRKPAEEAPQAEGTSSRDPLVLTFGTDLLRVRSVVTAAEQVAKVQVRGWDIAQKQAIVAEAPAETKSAVLPTITPAEVAATFGDPTYVASDVAYRTQPEADSAATALAEVIGGSFAQVEALVRGNPKLRADTPICLANMGEPFDGKYLVTAARHRYVPGAGGYTTSLSVTGREERSLFGLSSGTGGEADYGVVVAVVSDARDPEQLGRVRLTFPWLSEDYVSDWARVVQPGAGKDRGALVVPEVGDEVLVAFEQNDPNRPYVLAGLHNGIDTPDTKGPDLVDAGSGAVNRRSFVSRNGHRIDLLDEDGKTEGILAETGDGRLRLSLDKIGTKIEIHSDGRILVEGTQGVVIDGADSKIELTSGEIVLKGKRSVKIAGARGTVEADTTGVKVGGPSVKVTASATAEFKSGGPAIVSGALVKIN</sequence>
<dbReference type="InterPro" id="IPR047702">
    <property type="entry name" value="VgrG-rel"/>
</dbReference>
<dbReference type="InterPro" id="IPR037026">
    <property type="entry name" value="Vgr_OB-fold_dom_sf"/>
</dbReference>
<reference evidence="2" key="1">
    <citation type="submission" date="2022-09" db="EMBL/GenBank/DDBJ databases">
        <title>The genome sequence of Rhodococcus aetherivorans N1.</title>
        <authorList>
            <person name="Jiang W."/>
        </authorList>
    </citation>
    <scope>NUCLEOTIDE SEQUENCE</scope>
    <source>
        <strain evidence="2">N1</strain>
    </source>
</reference>
<name>A0AA46PID0_9NOCA</name>
<dbReference type="Gene3D" id="2.40.50.230">
    <property type="entry name" value="Gp5 N-terminal domain"/>
    <property type="match status" value="1"/>
</dbReference>
<evidence type="ECO:0000313" key="3">
    <source>
        <dbReference type="Proteomes" id="UP001163947"/>
    </source>
</evidence>
<organism evidence="2 3">
    <name type="scientific">Rhodococcus aetherivorans</name>
    <dbReference type="NCBI Taxonomy" id="191292"/>
    <lineage>
        <taxon>Bacteria</taxon>
        <taxon>Bacillati</taxon>
        <taxon>Actinomycetota</taxon>
        <taxon>Actinomycetes</taxon>
        <taxon>Mycobacteriales</taxon>
        <taxon>Nocardiaceae</taxon>
        <taxon>Rhodococcus</taxon>
    </lineage>
</organism>
<proteinExistence type="predicted"/>
<dbReference type="InterPro" id="IPR006531">
    <property type="entry name" value="Gp5/Vgr_OB"/>
</dbReference>
<dbReference type="AlphaFoldDB" id="A0AA46PID0"/>
<dbReference type="Proteomes" id="UP001163947">
    <property type="component" value="Chromosome"/>
</dbReference>
<feature type="domain" description="Gp5/Type VI secretion system Vgr protein OB-fold" evidence="1">
    <location>
        <begin position="375"/>
        <end position="448"/>
    </location>
</feature>
<evidence type="ECO:0000313" key="2">
    <source>
        <dbReference type="EMBL" id="UYF95682.1"/>
    </source>
</evidence>
<dbReference type="GeneID" id="83620345"/>